<gene>
    <name evidence="1" type="ORF">E0F88_01120</name>
</gene>
<accession>A0A4R5DUG1</accession>
<dbReference type="AlphaFoldDB" id="A0A4R5DUG1"/>
<dbReference type="OrthoDB" id="2084771at2"/>
<dbReference type="RefSeq" id="WP_131955835.1">
    <property type="nucleotide sequence ID" value="NZ_SMFL01000001.1"/>
</dbReference>
<name>A0A4R5DUG1_9BACT</name>
<comment type="caution">
    <text evidence="1">The sequence shown here is derived from an EMBL/GenBank/DDBJ whole genome shotgun (WGS) entry which is preliminary data.</text>
</comment>
<reference evidence="1 2" key="1">
    <citation type="submission" date="2019-03" db="EMBL/GenBank/DDBJ databases">
        <title>Dyadobacter AR-3-6 sp. nov., isolated from arctic soil.</title>
        <authorList>
            <person name="Chaudhary D.K."/>
        </authorList>
    </citation>
    <scope>NUCLEOTIDE SEQUENCE [LARGE SCALE GENOMIC DNA]</scope>
    <source>
        <strain evidence="1 2">AR-3-6</strain>
    </source>
</reference>
<proteinExistence type="predicted"/>
<organism evidence="1 2">
    <name type="scientific">Dyadobacter psychrotolerans</name>
    <dbReference type="NCBI Taxonomy" id="2541721"/>
    <lineage>
        <taxon>Bacteria</taxon>
        <taxon>Pseudomonadati</taxon>
        <taxon>Bacteroidota</taxon>
        <taxon>Cytophagia</taxon>
        <taxon>Cytophagales</taxon>
        <taxon>Spirosomataceae</taxon>
        <taxon>Dyadobacter</taxon>
    </lineage>
</organism>
<evidence type="ECO:0000313" key="2">
    <source>
        <dbReference type="Proteomes" id="UP000294850"/>
    </source>
</evidence>
<keyword evidence="2" id="KW-1185">Reference proteome</keyword>
<dbReference type="Proteomes" id="UP000294850">
    <property type="component" value="Unassembled WGS sequence"/>
</dbReference>
<evidence type="ECO:0000313" key="1">
    <source>
        <dbReference type="EMBL" id="TDE18176.1"/>
    </source>
</evidence>
<dbReference type="EMBL" id="SMFL01000001">
    <property type="protein sequence ID" value="TDE18176.1"/>
    <property type="molecule type" value="Genomic_DNA"/>
</dbReference>
<protein>
    <submittedName>
        <fullName evidence="1">Uncharacterized protein</fullName>
    </submittedName>
</protein>
<sequence length="61" mass="7100">MKTDDKTLDEILKLHAQYVLEVEHSGIKPLSVDIYRTNSHNFVRWIKDEFIPGGSKSKRKS</sequence>